<keyword evidence="4" id="KW-1185">Reference proteome</keyword>
<organism evidence="3 4">
    <name type="scientific">Paramuricea clavata</name>
    <name type="common">Red gorgonian</name>
    <name type="synonym">Violescent sea-whip</name>
    <dbReference type="NCBI Taxonomy" id="317549"/>
    <lineage>
        <taxon>Eukaryota</taxon>
        <taxon>Metazoa</taxon>
        <taxon>Cnidaria</taxon>
        <taxon>Anthozoa</taxon>
        <taxon>Octocorallia</taxon>
        <taxon>Malacalcyonacea</taxon>
        <taxon>Plexauridae</taxon>
        <taxon>Paramuricea</taxon>
    </lineage>
</organism>
<dbReference type="InterPro" id="IPR000504">
    <property type="entry name" value="RRM_dom"/>
</dbReference>
<name>A0A6S7JSE7_PARCT</name>
<dbReference type="Pfam" id="PF00076">
    <property type="entry name" value="RRM_1"/>
    <property type="match status" value="2"/>
</dbReference>
<dbReference type="PROSITE" id="PS50102">
    <property type="entry name" value="RRM"/>
    <property type="match status" value="3"/>
</dbReference>
<dbReference type="InterPro" id="IPR012677">
    <property type="entry name" value="Nucleotide-bd_a/b_plait_sf"/>
</dbReference>
<dbReference type="Proteomes" id="UP001152795">
    <property type="component" value="Unassembled WGS sequence"/>
</dbReference>
<dbReference type="EMBL" id="CACRXK020021176">
    <property type="protein sequence ID" value="CAB4035575.1"/>
    <property type="molecule type" value="Genomic_DNA"/>
</dbReference>
<gene>
    <name evidence="3" type="ORF">PACLA_8A025994</name>
</gene>
<dbReference type="InterPro" id="IPR035979">
    <property type="entry name" value="RBD_domain_sf"/>
</dbReference>
<sequence length="330" mass="36007">MSSKNMANNRKVLISNLPQDTTSNEIIQELFESQNFKYSNINFDGSSAIVTLANINEAKRAAKLINGQLFKGTRIFVSEAPPPQTLTPSSSGSPLVLVGNLSFDFTEGQFKDLMSPHGEIKNVFLVRGKISKKSKGYGFVEYKHKESANKAKEHFIKTDAKFVDGRIIRVQTVSPSLTVGEAKHSRTLFVDKLPKLFEDEEQLTNVFSSTGTVTFCKVARTKQGQPRGYALIDYSTVLEAERAQEQLDGTQIDDTNIRISFCTPGKTAQEIFGKFDDPNHRQLGGGLGRGQASVRPGMVGPRGPRIPNLMSGNGSPVMGGLGGRPGLPQP</sequence>
<dbReference type="OrthoDB" id="639027at2759"/>
<dbReference type="PANTHER" id="PTHR48025">
    <property type="entry name" value="OS02G0815200 PROTEIN"/>
    <property type="match status" value="1"/>
</dbReference>
<dbReference type="AlphaFoldDB" id="A0A6S7JSE7"/>
<evidence type="ECO:0000256" key="2">
    <source>
        <dbReference type="SAM" id="MobiDB-lite"/>
    </source>
</evidence>
<evidence type="ECO:0000313" key="4">
    <source>
        <dbReference type="Proteomes" id="UP001152795"/>
    </source>
</evidence>
<dbReference type="Gene3D" id="3.30.70.330">
    <property type="match status" value="3"/>
</dbReference>
<evidence type="ECO:0000313" key="3">
    <source>
        <dbReference type="EMBL" id="CAB4035575.1"/>
    </source>
</evidence>
<dbReference type="SUPFAM" id="SSF54928">
    <property type="entry name" value="RNA-binding domain, RBD"/>
    <property type="match status" value="3"/>
</dbReference>
<dbReference type="InterPro" id="IPR050502">
    <property type="entry name" value="Euk_RNA-bind_prot"/>
</dbReference>
<keyword evidence="1" id="KW-0694">RNA-binding</keyword>
<feature type="compositionally biased region" description="Gly residues" evidence="2">
    <location>
        <begin position="317"/>
        <end position="330"/>
    </location>
</feature>
<proteinExistence type="predicted"/>
<dbReference type="SMART" id="SM00360">
    <property type="entry name" value="RRM"/>
    <property type="match status" value="3"/>
</dbReference>
<dbReference type="GO" id="GO:0003729">
    <property type="term" value="F:mRNA binding"/>
    <property type="evidence" value="ECO:0007669"/>
    <property type="project" value="TreeGrafter"/>
</dbReference>
<protein>
    <submittedName>
        <fullName evidence="3">Ribonucleo PTB-binding 2</fullName>
    </submittedName>
</protein>
<feature type="region of interest" description="Disordered" evidence="2">
    <location>
        <begin position="305"/>
        <end position="330"/>
    </location>
</feature>
<comment type="caution">
    <text evidence="3">The sequence shown here is derived from an EMBL/GenBank/DDBJ whole genome shotgun (WGS) entry which is preliminary data.</text>
</comment>
<accession>A0A6S7JSE7</accession>
<evidence type="ECO:0000256" key="1">
    <source>
        <dbReference type="ARBA" id="ARBA00022884"/>
    </source>
</evidence>
<dbReference type="PANTHER" id="PTHR48025:SF1">
    <property type="entry name" value="RRM DOMAIN-CONTAINING PROTEIN"/>
    <property type="match status" value="1"/>
</dbReference>
<reference evidence="3" key="1">
    <citation type="submission" date="2020-04" db="EMBL/GenBank/DDBJ databases">
        <authorList>
            <person name="Alioto T."/>
            <person name="Alioto T."/>
            <person name="Gomez Garrido J."/>
        </authorList>
    </citation>
    <scope>NUCLEOTIDE SEQUENCE</scope>
    <source>
        <strain evidence="3">A484AB</strain>
    </source>
</reference>
<feature type="non-terminal residue" evidence="3">
    <location>
        <position position="1"/>
    </location>
</feature>